<dbReference type="SUPFAM" id="SSF56731">
    <property type="entry name" value="DNA primase core"/>
    <property type="match status" value="1"/>
</dbReference>
<dbReference type="Gene3D" id="3.90.580.10">
    <property type="entry name" value="Zinc finger, CHC2-type domain"/>
    <property type="match status" value="1"/>
</dbReference>
<evidence type="ECO:0000256" key="8">
    <source>
        <dbReference type="ARBA" id="ARBA00022771"/>
    </source>
</evidence>
<dbReference type="InterPro" id="IPR006295">
    <property type="entry name" value="DNA_primase_DnaG"/>
</dbReference>
<evidence type="ECO:0000256" key="9">
    <source>
        <dbReference type="ARBA" id="ARBA00022833"/>
    </source>
</evidence>
<comment type="similarity">
    <text evidence="13">Belongs to the DnaG primase family.</text>
</comment>
<evidence type="ECO:0000256" key="13">
    <source>
        <dbReference type="HAMAP-Rule" id="MF_00974"/>
    </source>
</evidence>
<dbReference type="InterPro" id="IPR034151">
    <property type="entry name" value="TOPRIM_DnaG_bac"/>
</dbReference>
<name>A0A2W5WFZ5_9CAUL</name>
<protein>
    <recommendedName>
        <fullName evidence="13">DNA primase</fullName>
        <ecNumber evidence="13">2.7.7.101</ecNumber>
    </recommendedName>
</protein>
<dbReference type="Gene3D" id="3.40.1360.10">
    <property type="match status" value="1"/>
</dbReference>
<dbReference type="InterPro" id="IPR006171">
    <property type="entry name" value="TOPRIM_dom"/>
</dbReference>
<keyword evidence="8" id="KW-0863">Zinc-finger</keyword>
<feature type="region of interest" description="Disordered" evidence="14">
    <location>
        <begin position="430"/>
        <end position="463"/>
    </location>
</feature>
<dbReference type="PANTHER" id="PTHR30313:SF2">
    <property type="entry name" value="DNA PRIMASE"/>
    <property type="match status" value="1"/>
</dbReference>
<evidence type="ECO:0000256" key="5">
    <source>
        <dbReference type="ARBA" id="ARBA00022695"/>
    </source>
</evidence>
<dbReference type="PROSITE" id="PS50880">
    <property type="entry name" value="TOPRIM"/>
    <property type="match status" value="1"/>
</dbReference>
<keyword evidence="10" id="KW-0460">Magnesium</keyword>
<dbReference type="SMART" id="SM00493">
    <property type="entry name" value="TOPRIM"/>
    <property type="match status" value="1"/>
</dbReference>
<dbReference type="Pfam" id="PF01807">
    <property type="entry name" value="Zn_ribbon_DnaG"/>
    <property type="match status" value="1"/>
</dbReference>
<dbReference type="EC" id="2.7.7.101" evidence="13"/>
<comment type="caution">
    <text evidence="16">The sequence shown here is derived from an EMBL/GenBank/DDBJ whole genome shotgun (WGS) entry which is preliminary data.</text>
</comment>
<dbReference type="Pfam" id="PF08275">
    <property type="entry name" value="DNAG_N"/>
    <property type="match status" value="1"/>
</dbReference>
<evidence type="ECO:0000256" key="7">
    <source>
        <dbReference type="ARBA" id="ARBA00022723"/>
    </source>
</evidence>
<dbReference type="InterPro" id="IPR013264">
    <property type="entry name" value="DNAG_N"/>
</dbReference>
<dbReference type="InterPro" id="IPR002694">
    <property type="entry name" value="Znf_CHC2"/>
</dbReference>
<evidence type="ECO:0000256" key="10">
    <source>
        <dbReference type="ARBA" id="ARBA00022842"/>
    </source>
</evidence>
<dbReference type="EMBL" id="QFQZ01000058">
    <property type="protein sequence ID" value="PZR32548.1"/>
    <property type="molecule type" value="Genomic_DNA"/>
</dbReference>
<dbReference type="InterPro" id="IPR037068">
    <property type="entry name" value="DNA_primase_core_N_sf"/>
</dbReference>
<dbReference type="InterPro" id="IPR030846">
    <property type="entry name" value="DnaG_bac"/>
</dbReference>
<organism evidence="16 17">
    <name type="scientific">Caulobacter segnis</name>
    <dbReference type="NCBI Taxonomy" id="88688"/>
    <lineage>
        <taxon>Bacteria</taxon>
        <taxon>Pseudomonadati</taxon>
        <taxon>Pseudomonadota</taxon>
        <taxon>Alphaproteobacteria</taxon>
        <taxon>Caulobacterales</taxon>
        <taxon>Caulobacteraceae</taxon>
        <taxon>Caulobacter</taxon>
    </lineage>
</organism>
<keyword evidence="3 13" id="KW-0639">Primosome</keyword>
<evidence type="ECO:0000256" key="3">
    <source>
        <dbReference type="ARBA" id="ARBA00022515"/>
    </source>
</evidence>
<dbReference type="InterPro" id="IPR036977">
    <property type="entry name" value="DNA_primase_Znf_CHC2"/>
</dbReference>
<keyword evidence="9" id="KW-0862">Zinc</keyword>
<dbReference type="Gene3D" id="3.90.980.10">
    <property type="entry name" value="DNA primase, catalytic core, N-terminal domain"/>
    <property type="match status" value="1"/>
</dbReference>
<keyword evidence="12 13" id="KW-0804">Transcription</keyword>
<proteinExistence type="inferred from homology"/>
<dbReference type="Pfam" id="PF13155">
    <property type="entry name" value="Toprim_2"/>
    <property type="match status" value="1"/>
</dbReference>
<keyword evidence="7" id="KW-0479">Metal-binding</keyword>
<dbReference type="RefSeq" id="WP_304280237.1">
    <property type="nucleotide sequence ID" value="NZ_QFQZ01000058.1"/>
</dbReference>
<keyword evidence="5 13" id="KW-0548">Nucleotidyltransferase</keyword>
<dbReference type="HAMAP" id="MF_00974">
    <property type="entry name" value="DNA_primase_DnaG"/>
    <property type="match status" value="1"/>
</dbReference>
<keyword evidence="11 13" id="KW-0238">DNA-binding</keyword>
<dbReference type="FunFam" id="3.90.580.10:FF:000001">
    <property type="entry name" value="DNA primase"/>
    <property type="match status" value="1"/>
</dbReference>
<dbReference type="GO" id="GO:0005737">
    <property type="term" value="C:cytoplasm"/>
    <property type="evidence" value="ECO:0007669"/>
    <property type="project" value="TreeGrafter"/>
</dbReference>
<evidence type="ECO:0000256" key="11">
    <source>
        <dbReference type="ARBA" id="ARBA00023125"/>
    </source>
</evidence>
<comment type="catalytic activity">
    <reaction evidence="13">
        <text>ssDNA + n NTP = ssDNA/pppN(pN)n-1 hybrid + (n-1) diphosphate.</text>
        <dbReference type="EC" id="2.7.7.101"/>
    </reaction>
</comment>
<dbReference type="NCBIfam" id="TIGR01391">
    <property type="entry name" value="dnaG"/>
    <property type="match status" value="1"/>
</dbReference>
<comment type="function">
    <text evidence="13">RNA polymerase that catalyzes the synthesis of short RNA molecules used as primers for DNA polymerase during DNA replication.</text>
</comment>
<dbReference type="SMART" id="SM00400">
    <property type="entry name" value="ZnF_CHCC"/>
    <property type="match status" value="1"/>
</dbReference>
<evidence type="ECO:0000256" key="14">
    <source>
        <dbReference type="SAM" id="MobiDB-lite"/>
    </source>
</evidence>
<keyword evidence="2 13" id="KW-0240">DNA-directed RNA polymerase</keyword>
<sequence>MRFDDRFLEELKSRLRPSDVVGKTVKLRRQGREYAGLSPFTKEKSPSFFVNDEKGFYHCFSSGKHGDIISFLQETERLTFAEAVERLAAEAGMSLPEVDPRAAREEQKRSSLGDWMELAAAWFEGELRRPGGQAARAYLEKRGLPEKEWSRFRIGFAPNNRTGLKDYLVAKGAKPGDLVDAGVLISPEDGGQPYDRFRDRIIFPITDSRGKVVSFGGRAMDPAARAKYLNGPETSLFHKGRVLYGLFEARKILHAGQSGGEKPPMVVVEGYMDVIACQRAGIPAVAAMGTALTEEQMEGLWRLHPTPTLCFDGDKAGRRAADRAIDRALPLLKPGRSFLFSMPVGGKDPDDVLREQGPAALKAQLSDTKPFVEALFERERDLEPFDTPEQRTNLKVRLRTLAATIADKDLAHAYKEELLDRLDEMRAARRQAQTPSEAGRTMARARWDNTPRRGGKGRLEGSTAEGRQAAAALQQAPRPFSAALLIAAIRDPKVVDDRIEVLMNQGFGDQRLDAIAQELVNLRMDADHVETAMVRGRLASAGYDDQTLAALERSAAHVKALDAAQSAAQSPEDAIRGLWSQAFDLLLRLTALERAVDDAKADLADESDFQTLLRLKTERDAVKRLIDSGGWTDPGLVAQVLH</sequence>
<evidence type="ECO:0000256" key="12">
    <source>
        <dbReference type="ARBA" id="ARBA00023163"/>
    </source>
</evidence>
<feature type="domain" description="Toprim" evidence="15">
    <location>
        <begin position="263"/>
        <end position="344"/>
    </location>
</feature>
<dbReference type="InterPro" id="IPR050219">
    <property type="entry name" value="DnaG_primase"/>
</dbReference>
<dbReference type="AlphaFoldDB" id="A0A2W5WFZ5"/>
<dbReference type="GO" id="GO:0008270">
    <property type="term" value="F:zinc ion binding"/>
    <property type="evidence" value="ECO:0007669"/>
    <property type="project" value="UniProtKB-KW"/>
</dbReference>
<evidence type="ECO:0000256" key="4">
    <source>
        <dbReference type="ARBA" id="ARBA00022679"/>
    </source>
</evidence>
<comment type="cofactor">
    <cofactor evidence="1">
        <name>Zn(2+)</name>
        <dbReference type="ChEBI" id="CHEBI:29105"/>
    </cofactor>
</comment>
<dbReference type="GO" id="GO:0003899">
    <property type="term" value="F:DNA-directed RNA polymerase activity"/>
    <property type="evidence" value="ECO:0007669"/>
    <property type="project" value="UniProtKB-UniRule"/>
</dbReference>
<reference evidence="16 17" key="1">
    <citation type="submission" date="2017-08" db="EMBL/GenBank/DDBJ databases">
        <title>Infants hospitalized years apart are colonized by the same room-sourced microbial strains.</title>
        <authorList>
            <person name="Brooks B."/>
            <person name="Olm M.R."/>
            <person name="Firek B.A."/>
            <person name="Baker R."/>
            <person name="Thomas B.C."/>
            <person name="Morowitz M.J."/>
            <person name="Banfield J.F."/>
        </authorList>
    </citation>
    <scope>NUCLEOTIDE SEQUENCE [LARGE SCALE GENOMIC DNA]</scope>
    <source>
        <strain evidence="16">S2_003_000_R2_4</strain>
    </source>
</reference>
<dbReference type="GO" id="GO:0003677">
    <property type="term" value="F:DNA binding"/>
    <property type="evidence" value="ECO:0007669"/>
    <property type="project" value="UniProtKB-KW"/>
</dbReference>
<accession>A0A2W5WFZ5</accession>
<dbReference type="GO" id="GO:0000428">
    <property type="term" value="C:DNA-directed RNA polymerase complex"/>
    <property type="evidence" value="ECO:0007669"/>
    <property type="project" value="UniProtKB-KW"/>
</dbReference>
<dbReference type="GO" id="GO:1990077">
    <property type="term" value="C:primosome complex"/>
    <property type="evidence" value="ECO:0007669"/>
    <property type="project" value="UniProtKB-KW"/>
</dbReference>
<evidence type="ECO:0000259" key="15">
    <source>
        <dbReference type="PROSITE" id="PS50880"/>
    </source>
</evidence>
<dbReference type="GO" id="GO:0006269">
    <property type="term" value="P:DNA replication, synthesis of primer"/>
    <property type="evidence" value="ECO:0007669"/>
    <property type="project" value="UniProtKB-UniRule"/>
</dbReference>
<keyword evidence="4 13" id="KW-0808">Transferase</keyword>
<keyword evidence="6 13" id="KW-0235">DNA replication</keyword>
<comment type="subunit">
    <text evidence="13">Monomer. Interacts with DnaB.</text>
</comment>
<gene>
    <name evidence="13" type="primary">dnaG</name>
    <name evidence="16" type="ORF">DI526_16195</name>
</gene>
<dbReference type="CDD" id="cd03364">
    <property type="entry name" value="TOPRIM_DnaG_primases"/>
    <property type="match status" value="1"/>
</dbReference>
<evidence type="ECO:0000313" key="16">
    <source>
        <dbReference type="EMBL" id="PZR32548.1"/>
    </source>
</evidence>
<dbReference type="PANTHER" id="PTHR30313">
    <property type="entry name" value="DNA PRIMASE"/>
    <property type="match status" value="1"/>
</dbReference>
<evidence type="ECO:0000256" key="1">
    <source>
        <dbReference type="ARBA" id="ARBA00001947"/>
    </source>
</evidence>
<evidence type="ECO:0000256" key="6">
    <source>
        <dbReference type="ARBA" id="ARBA00022705"/>
    </source>
</evidence>
<dbReference type="SUPFAM" id="SSF57783">
    <property type="entry name" value="Zinc beta-ribbon"/>
    <property type="match status" value="1"/>
</dbReference>
<comment type="caution">
    <text evidence="13">Lacks conserved residue(s) required for the propagation of feature annotation.</text>
</comment>
<evidence type="ECO:0000313" key="17">
    <source>
        <dbReference type="Proteomes" id="UP000249393"/>
    </source>
</evidence>
<evidence type="ECO:0000256" key="2">
    <source>
        <dbReference type="ARBA" id="ARBA00022478"/>
    </source>
</evidence>
<dbReference type="Proteomes" id="UP000249393">
    <property type="component" value="Unassembled WGS sequence"/>
</dbReference>